<keyword evidence="2" id="KW-0238">DNA-binding</keyword>
<evidence type="ECO:0000256" key="4">
    <source>
        <dbReference type="SAM" id="MobiDB-lite"/>
    </source>
</evidence>
<keyword evidence="7" id="KW-1185">Reference proteome</keyword>
<evidence type="ECO:0000256" key="2">
    <source>
        <dbReference type="ARBA" id="ARBA00023125"/>
    </source>
</evidence>
<sequence>MRDLIAGDGASDSWSRGPRRLDVISTQGVRVAHIELRRVQLGPGAVTLSPLREESALVVFPSDGGALMSRAPITEPARRLETGEAIFLSTRVPHMAWWEEEITLLVVNVSAREEPARVLPDTHLVEPTRRYLESLLDTDAGVDAATQHSLACAAEHMIDSLFAERAAREWVRSRIPMSLFSQASSMMAATRADPSVTPESIAAHLAVSMRHLQRAFQAHATSPSGELRRLRLDLAVQLLRADRDRALTVAEVASRAGFHSIDAFRRALRIENLPSPTELRDSDIRVENPRRNGWRLLGVPGTSGRATSDQGRPIPR</sequence>
<dbReference type="InterPro" id="IPR018060">
    <property type="entry name" value="HTH_AraC"/>
</dbReference>
<evidence type="ECO:0000313" key="6">
    <source>
        <dbReference type="EMBL" id="MDR6167459.1"/>
    </source>
</evidence>
<dbReference type="SMART" id="SM00342">
    <property type="entry name" value="HTH_ARAC"/>
    <property type="match status" value="1"/>
</dbReference>
<dbReference type="InterPro" id="IPR050204">
    <property type="entry name" value="AraC_XylS_family_regulators"/>
</dbReference>
<feature type="region of interest" description="Disordered" evidence="4">
    <location>
        <begin position="293"/>
        <end position="316"/>
    </location>
</feature>
<comment type="caution">
    <text evidence="6">The sequence shown here is derived from an EMBL/GenBank/DDBJ whole genome shotgun (WGS) entry which is preliminary data.</text>
</comment>
<organism evidence="6 7">
    <name type="scientific">Microbacterium paludicola</name>
    <dbReference type="NCBI Taxonomy" id="300019"/>
    <lineage>
        <taxon>Bacteria</taxon>
        <taxon>Bacillati</taxon>
        <taxon>Actinomycetota</taxon>
        <taxon>Actinomycetes</taxon>
        <taxon>Micrococcales</taxon>
        <taxon>Microbacteriaceae</taxon>
        <taxon>Microbacterium</taxon>
    </lineage>
</organism>
<proteinExistence type="predicted"/>
<evidence type="ECO:0000259" key="5">
    <source>
        <dbReference type="PROSITE" id="PS01124"/>
    </source>
</evidence>
<accession>A0ABU1I0N6</accession>
<evidence type="ECO:0000256" key="3">
    <source>
        <dbReference type="ARBA" id="ARBA00023163"/>
    </source>
</evidence>
<evidence type="ECO:0000256" key="1">
    <source>
        <dbReference type="ARBA" id="ARBA00023015"/>
    </source>
</evidence>
<keyword evidence="3" id="KW-0804">Transcription</keyword>
<evidence type="ECO:0000313" key="7">
    <source>
        <dbReference type="Proteomes" id="UP001260188"/>
    </source>
</evidence>
<feature type="domain" description="HTH araC/xylS-type" evidence="5">
    <location>
        <begin position="181"/>
        <end position="282"/>
    </location>
</feature>
<dbReference type="Proteomes" id="UP001260188">
    <property type="component" value="Unassembled WGS sequence"/>
</dbReference>
<name>A0ABU1I0N6_9MICO</name>
<gene>
    <name evidence="6" type="ORF">QE367_001663</name>
</gene>
<dbReference type="PANTHER" id="PTHR46796">
    <property type="entry name" value="HTH-TYPE TRANSCRIPTIONAL ACTIVATOR RHAS-RELATED"/>
    <property type="match status" value="1"/>
</dbReference>
<dbReference type="Pfam" id="PF12833">
    <property type="entry name" value="HTH_18"/>
    <property type="match status" value="1"/>
</dbReference>
<dbReference type="Gene3D" id="1.10.10.60">
    <property type="entry name" value="Homeodomain-like"/>
    <property type="match status" value="1"/>
</dbReference>
<dbReference type="PROSITE" id="PS01124">
    <property type="entry name" value="HTH_ARAC_FAMILY_2"/>
    <property type="match status" value="1"/>
</dbReference>
<keyword evidence="1" id="KW-0805">Transcription regulation</keyword>
<reference evidence="6 7" key="1">
    <citation type="submission" date="2023-08" db="EMBL/GenBank/DDBJ databases">
        <title>Functional and genomic diversity of the sorghum phyllosphere microbiome.</title>
        <authorList>
            <person name="Shade A."/>
        </authorList>
    </citation>
    <scope>NUCLEOTIDE SEQUENCE [LARGE SCALE GENOMIC DNA]</scope>
    <source>
        <strain evidence="6 7">SORGH_AS_0919</strain>
    </source>
</reference>
<dbReference type="EMBL" id="JAVIZA010000001">
    <property type="protein sequence ID" value="MDR6167459.1"/>
    <property type="molecule type" value="Genomic_DNA"/>
</dbReference>
<protein>
    <submittedName>
        <fullName evidence="6">AraC-like DNA-binding protein</fullName>
    </submittedName>
</protein>